<proteinExistence type="predicted"/>
<dbReference type="AlphaFoldDB" id="A0A2P2IU19"/>
<evidence type="ECO:0000313" key="1">
    <source>
        <dbReference type="EMBL" id="MBW84706.1"/>
    </source>
</evidence>
<protein>
    <submittedName>
        <fullName evidence="1">Uncharacterized protein</fullName>
    </submittedName>
</protein>
<dbReference type="EMBL" id="GGEC01004223">
    <property type="protein sequence ID" value="MBW84706.1"/>
    <property type="molecule type" value="Transcribed_RNA"/>
</dbReference>
<name>A0A2P2IU19_RHIMU</name>
<accession>A0A2P2IU19</accession>
<sequence>MVKTLFSFLFLFPLTTHGPRSELPSITESH</sequence>
<organism evidence="1">
    <name type="scientific">Rhizophora mucronata</name>
    <name type="common">Asiatic mangrove</name>
    <dbReference type="NCBI Taxonomy" id="61149"/>
    <lineage>
        <taxon>Eukaryota</taxon>
        <taxon>Viridiplantae</taxon>
        <taxon>Streptophyta</taxon>
        <taxon>Embryophyta</taxon>
        <taxon>Tracheophyta</taxon>
        <taxon>Spermatophyta</taxon>
        <taxon>Magnoliopsida</taxon>
        <taxon>eudicotyledons</taxon>
        <taxon>Gunneridae</taxon>
        <taxon>Pentapetalae</taxon>
        <taxon>rosids</taxon>
        <taxon>fabids</taxon>
        <taxon>Malpighiales</taxon>
        <taxon>Rhizophoraceae</taxon>
        <taxon>Rhizophora</taxon>
    </lineage>
</organism>
<reference evidence="1" key="1">
    <citation type="submission" date="2018-02" db="EMBL/GenBank/DDBJ databases">
        <title>Rhizophora mucronata_Transcriptome.</title>
        <authorList>
            <person name="Meera S.P."/>
            <person name="Sreeshan A."/>
            <person name="Augustine A."/>
        </authorList>
    </citation>
    <scope>NUCLEOTIDE SEQUENCE</scope>
    <source>
        <tissue evidence="1">Leaf</tissue>
    </source>
</reference>